<keyword evidence="3" id="KW-0812">Transmembrane</keyword>
<name>A0A8B8AG67_CRAVI</name>
<feature type="compositionally biased region" description="Polar residues" evidence="2">
    <location>
        <begin position="668"/>
        <end position="685"/>
    </location>
</feature>
<evidence type="ECO:0000313" key="6">
    <source>
        <dbReference type="Proteomes" id="UP000694844"/>
    </source>
</evidence>
<dbReference type="Gene3D" id="2.60.120.260">
    <property type="entry name" value="Galactose-binding domain-like"/>
    <property type="match status" value="1"/>
</dbReference>
<feature type="disulfide bond" evidence="1">
    <location>
        <begin position="357"/>
        <end position="366"/>
    </location>
</feature>
<dbReference type="OrthoDB" id="18487at2759"/>
<evidence type="ECO:0000313" key="7">
    <source>
        <dbReference type="RefSeq" id="XP_022290351.1"/>
    </source>
</evidence>
<feature type="region of interest" description="Disordered" evidence="2">
    <location>
        <begin position="665"/>
        <end position="685"/>
    </location>
</feature>
<feature type="transmembrane region" description="Helical" evidence="3">
    <location>
        <begin position="633"/>
        <end position="656"/>
    </location>
</feature>
<accession>A0A8B8AG67</accession>
<dbReference type="KEGG" id="cvn:111101989"/>
<feature type="compositionally biased region" description="Polar residues" evidence="2">
    <location>
        <begin position="603"/>
        <end position="614"/>
    </location>
</feature>
<feature type="region of interest" description="Disordered" evidence="2">
    <location>
        <begin position="603"/>
        <end position="624"/>
    </location>
</feature>
<feature type="disulfide bond" evidence="1">
    <location>
        <begin position="340"/>
        <end position="350"/>
    </location>
</feature>
<protein>
    <submittedName>
        <fullName evidence="7">von Willebrand factor D and EGF domain-containing protein-like</fullName>
    </submittedName>
</protein>
<evidence type="ECO:0000256" key="3">
    <source>
        <dbReference type="SAM" id="Phobius"/>
    </source>
</evidence>
<keyword evidence="3" id="KW-0472">Membrane</keyword>
<dbReference type="GeneID" id="111101989"/>
<dbReference type="PROSITE" id="PS51233">
    <property type="entry name" value="VWFD"/>
    <property type="match status" value="1"/>
</dbReference>
<feature type="domain" description="EGF-like" evidence="4">
    <location>
        <begin position="336"/>
        <end position="367"/>
    </location>
</feature>
<dbReference type="RefSeq" id="XP_022290351.1">
    <property type="nucleotide sequence ID" value="XM_022434643.1"/>
</dbReference>
<evidence type="ECO:0000259" key="4">
    <source>
        <dbReference type="PROSITE" id="PS50026"/>
    </source>
</evidence>
<dbReference type="InterPro" id="IPR001846">
    <property type="entry name" value="VWF_type-D"/>
</dbReference>
<dbReference type="PROSITE" id="PS01186">
    <property type="entry name" value="EGF_2"/>
    <property type="match status" value="1"/>
</dbReference>
<dbReference type="Pfam" id="PF26129">
    <property type="entry name" value="Vwde"/>
    <property type="match status" value="1"/>
</dbReference>
<evidence type="ECO:0000256" key="2">
    <source>
        <dbReference type="SAM" id="MobiDB-lite"/>
    </source>
</evidence>
<evidence type="ECO:0000256" key="1">
    <source>
        <dbReference type="PROSITE-ProRule" id="PRU00076"/>
    </source>
</evidence>
<dbReference type="InterPro" id="IPR000742">
    <property type="entry name" value="EGF"/>
</dbReference>
<evidence type="ECO:0000259" key="5">
    <source>
        <dbReference type="PROSITE" id="PS51233"/>
    </source>
</evidence>
<dbReference type="PROSITE" id="PS00022">
    <property type="entry name" value="EGF_1"/>
    <property type="match status" value="1"/>
</dbReference>
<reference evidence="7" key="1">
    <citation type="submission" date="2025-08" db="UniProtKB">
        <authorList>
            <consortium name="RefSeq"/>
        </authorList>
    </citation>
    <scope>IDENTIFICATION</scope>
    <source>
        <tissue evidence="7">Whole sample</tissue>
    </source>
</reference>
<sequence length="739" mass="81969">MGCVKEKTYILYRNKDYLQEVQVRHMTCWTWLSTTCVCAVAIRVGRDVFTIDACHGGRIINFPSCYENALKVVKESDTIYKVTLPTGMLVKIRLFRRGSEPQWYMNVEVYPTVRDVLRTEGLCGSLDGNRVNDLRHRNGIEDDITSFDMVTHPNSFSVSWQAESNEDLLSMSTVVYDQLPSLSANSYKLCLCNNSKIYCSFKKFDECTTKTGGKKYHCILHSSSKNKREVRNQSGSVILQDDDNVLKRTKRQIMSENEAFDACNVAFQQSAFYDTCLESVSDFTNETLENCIIDLTMTGELRLIQLHLDTALGQCQEFILLNYTLQTENPNITTIVVNLCPNNCSNNGLCSEGICTCSPGYGGSDCSFDLSSPPTITQLVGDGVCDKSVDACNDVTLYGQYFVENMGTNCYFTREEITGSNSVMSATSYSVNLEERTLYEGYCSLQYGPATSWITAFRFNLSNDGTQYSDNYTVYVYQSQCQTFQNDSGAINFSLQDGYCFINEKCIQSGTYKSNSSCWRCQPQIDAFEWSWECNSTETSTVGSTTATISTIAATTTTTPATTTTNTHLESSTKSLTTSEVTTADISSSATQVATRPSFISTSQAGTSTTLETSGSDKIKAPEDQSEQLTPSLIALISVVAFVATLIVMVSVILIAKWMQGKQKKGSSTHGEGYNQPRNSKLTTTTGHLASNNLLHFESSTEKFSRASTCSSVRTMSPTNDLSKIYDQKHLNQLFGVPR</sequence>
<gene>
    <name evidence="7" type="primary">LOC111101989</name>
</gene>
<feature type="domain" description="VWFD" evidence="5">
    <location>
        <begin position="1"/>
        <end position="168"/>
    </location>
</feature>
<dbReference type="Proteomes" id="UP000694844">
    <property type="component" value="Chromosome 6"/>
</dbReference>
<keyword evidence="1" id="KW-0245">EGF-like domain</keyword>
<keyword evidence="3" id="KW-1133">Transmembrane helix</keyword>
<dbReference type="InterPro" id="IPR058727">
    <property type="entry name" value="Helical_Vwde"/>
</dbReference>
<dbReference type="Pfam" id="PF23106">
    <property type="entry name" value="EGF_Teneurin"/>
    <property type="match status" value="1"/>
</dbReference>
<comment type="caution">
    <text evidence="1">Lacks conserved residue(s) required for the propagation of feature annotation.</text>
</comment>
<keyword evidence="6" id="KW-1185">Reference proteome</keyword>
<organism evidence="6 7">
    <name type="scientific">Crassostrea virginica</name>
    <name type="common">Eastern oyster</name>
    <dbReference type="NCBI Taxonomy" id="6565"/>
    <lineage>
        <taxon>Eukaryota</taxon>
        <taxon>Metazoa</taxon>
        <taxon>Spiralia</taxon>
        <taxon>Lophotrochozoa</taxon>
        <taxon>Mollusca</taxon>
        <taxon>Bivalvia</taxon>
        <taxon>Autobranchia</taxon>
        <taxon>Pteriomorphia</taxon>
        <taxon>Ostreida</taxon>
        <taxon>Ostreoidea</taxon>
        <taxon>Ostreidae</taxon>
        <taxon>Crassostrea</taxon>
    </lineage>
</organism>
<keyword evidence="1" id="KW-1015">Disulfide bond</keyword>
<dbReference type="AlphaFoldDB" id="A0A8B8AG67"/>
<dbReference type="PROSITE" id="PS50026">
    <property type="entry name" value="EGF_3"/>
    <property type="match status" value="1"/>
</dbReference>
<proteinExistence type="predicted"/>